<comment type="similarity">
    <text evidence="7">Belongs to the TRAP transporter large permease family.</text>
</comment>
<feature type="transmembrane region" description="Helical" evidence="7">
    <location>
        <begin position="272"/>
        <end position="294"/>
    </location>
</feature>
<reference evidence="9" key="1">
    <citation type="submission" date="2023-07" db="EMBL/GenBank/DDBJ databases">
        <title>Genomic Encyclopedia of Type Strains, Phase IV (KMG-IV): sequencing the most valuable type-strain genomes for metagenomic binning, comparative biology and taxonomic classification.</title>
        <authorList>
            <person name="Goeker M."/>
        </authorList>
    </citation>
    <scope>NUCLEOTIDE SEQUENCE</scope>
    <source>
        <strain evidence="9">DSM 21202</strain>
    </source>
</reference>
<feature type="transmembrane region" description="Helical" evidence="7">
    <location>
        <begin position="356"/>
        <end position="386"/>
    </location>
</feature>
<evidence type="ECO:0000256" key="6">
    <source>
        <dbReference type="ARBA" id="ARBA00023136"/>
    </source>
</evidence>
<name>A0AAE3VN79_9HYPH</name>
<feature type="transmembrane region" description="Helical" evidence="7">
    <location>
        <begin position="136"/>
        <end position="160"/>
    </location>
</feature>
<sequence length="428" mass="45212">MATTIFGVMIVLLLLGFPMMIPLIIGAFIGFYSLFGGFGQLETMIQQMLAGIRPASLIAVPMFIFAADIMTRGQSANRLIDLVMTFVGHVKGGLAVSTAAACTMFGAVSGSTQATVVAIGGPLRPRMLKAGYNDSFVLALIVNASDIAFLIPPSIGMIIYGVVSNTSISELFIAGVGPGILILLLFSGYSMIYAIRNNVPTEPKASWGERLRATQRALWPLGFPVIIIGGIYGGIFSPTEAAAACVLYALILEMIVFRSIDLKALYETAKSTGLITAVVFILVAAGAAFSWVISFAQIPQAILGAVGVAEMGQIGVLFVISIAFFVGCMFVDPIVVILVLVPIFAPVVQSVGIDPVLVGVIITLQVAIGSATPPFGCDIFTAIAVFKRPYIEVIRGTPPFILILLCVSVALIFFPQIALFLRDLAFGK</sequence>
<accession>A0AAE3VN79</accession>
<evidence type="ECO:0000256" key="5">
    <source>
        <dbReference type="ARBA" id="ARBA00022989"/>
    </source>
</evidence>
<evidence type="ECO:0000256" key="4">
    <source>
        <dbReference type="ARBA" id="ARBA00022692"/>
    </source>
</evidence>
<evidence type="ECO:0000256" key="3">
    <source>
        <dbReference type="ARBA" id="ARBA00022519"/>
    </source>
</evidence>
<dbReference type="RefSeq" id="WP_306884845.1">
    <property type="nucleotide sequence ID" value="NZ_JAUSUL010000001.1"/>
</dbReference>
<evidence type="ECO:0000256" key="7">
    <source>
        <dbReference type="RuleBase" id="RU369079"/>
    </source>
</evidence>
<keyword evidence="3 7" id="KW-0997">Cell inner membrane</keyword>
<feature type="transmembrane region" description="Helical" evidence="7">
    <location>
        <begin position="314"/>
        <end position="344"/>
    </location>
</feature>
<comment type="subcellular location">
    <subcellularLocation>
        <location evidence="1 7">Cell inner membrane</location>
        <topology evidence="1 7">Multi-pass membrane protein</topology>
    </subcellularLocation>
</comment>
<comment type="caution">
    <text evidence="7">Lacks conserved residue(s) required for the propagation of feature annotation.</text>
</comment>
<keyword evidence="7" id="KW-0813">Transport</keyword>
<dbReference type="PIRSF" id="PIRSF006066">
    <property type="entry name" value="HI0050"/>
    <property type="match status" value="1"/>
</dbReference>
<feature type="transmembrane region" description="Helical" evidence="7">
    <location>
        <begin position="241"/>
        <end position="260"/>
    </location>
</feature>
<dbReference type="GO" id="GO:0005886">
    <property type="term" value="C:plasma membrane"/>
    <property type="evidence" value="ECO:0007669"/>
    <property type="project" value="UniProtKB-SubCell"/>
</dbReference>
<dbReference type="GO" id="GO:0022857">
    <property type="term" value="F:transmembrane transporter activity"/>
    <property type="evidence" value="ECO:0007669"/>
    <property type="project" value="UniProtKB-UniRule"/>
</dbReference>
<dbReference type="AlphaFoldDB" id="A0AAE3VN79"/>
<feature type="transmembrane region" description="Helical" evidence="7">
    <location>
        <begin position="398"/>
        <end position="421"/>
    </location>
</feature>
<dbReference type="Proteomes" id="UP001229244">
    <property type="component" value="Unassembled WGS sequence"/>
</dbReference>
<evidence type="ECO:0000256" key="1">
    <source>
        <dbReference type="ARBA" id="ARBA00004429"/>
    </source>
</evidence>
<comment type="caution">
    <text evidence="9">The sequence shown here is derived from an EMBL/GenBank/DDBJ whole genome shotgun (WGS) entry which is preliminary data.</text>
</comment>
<organism evidence="9 10">
    <name type="scientific">Amorphus orientalis</name>
    <dbReference type="NCBI Taxonomy" id="649198"/>
    <lineage>
        <taxon>Bacteria</taxon>
        <taxon>Pseudomonadati</taxon>
        <taxon>Pseudomonadota</taxon>
        <taxon>Alphaproteobacteria</taxon>
        <taxon>Hyphomicrobiales</taxon>
        <taxon>Amorphaceae</taxon>
        <taxon>Amorphus</taxon>
    </lineage>
</organism>
<feature type="transmembrane region" description="Helical" evidence="7">
    <location>
        <begin position="7"/>
        <end position="32"/>
    </location>
</feature>
<dbReference type="InterPro" id="IPR010656">
    <property type="entry name" value="DctM"/>
</dbReference>
<feature type="transmembrane region" description="Helical" evidence="7">
    <location>
        <begin position="172"/>
        <end position="195"/>
    </location>
</feature>
<feature type="transmembrane region" description="Helical" evidence="7">
    <location>
        <begin position="52"/>
        <end position="70"/>
    </location>
</feature>
<dbReference type="EMBL" id="JAUSUL010000001">
    <property type="protein sequence ID" value="MDQ0315052.1"/>
    <property type="molecule type" value="Genomic_DNA"/>
</dbReference>
<dbReference type="Pfam" id="PF06808">
    <property type="entry name" value="DctM"/>
    <property type="match status" value="1"/>
</dbReference>
<proteinExistence type="inferred from homology"/>
<gene>
    <name evidence="9" type="ORF">J2S73_001489</name>
</gene>
<protein>
    <recommendedName>
        <fullName evidence="7">TRAP transporter large permease protein</fullName>
    </recommendedName>
</protein>
<keyword evidence="6 7" id="KW-0472">Membrane</keyword>
<comment type="subunit">
    <text evidence="7">The complex comprises the extracytoplasmic solute receptor protein and the two transmembrane proteins.</text>
</comment>
<dbReference type="InterPro" id="IPR004681">
    <property type="entry name" value="TRAP_DctM"/>
</dbReference>
<keyword evidence="5 7" id="KW-1133">Transmembrane helix</keyword>
<keyword evidence="2" id="KW-1003">Cell membrane</keyword>
<evidence type="ECO:0000256" key="2">
    <source>
        <dbReference type="ARBA" id="ARBA00022475"/>
    </source>
</evidence>
<evidence type="ECO:0000259" key="8">
    <source>
        <dbReference type="Pfam" id="PF06808"/>
    </source>
</evidence>
<keyword evidence="10" id="KW-1185">Reference proteome</keyword>
<dbReference type="PANTHER" id="PTHR33362">
    <property type="entry name" value="SIALIC ACID TRAP TRANSPORTER PERMEASE PROTEIN SIAT-RELATED"/>
    <property type="match status" value="1"/>
</dbReference>
<feature type="transmembrane region" description="Helical" evidence="7">
    <location>
        <begin position="216"/>
        <end position="235"/>
    </location>
</feature>
<comment type="function">
    <text evidence="7">Part of the tripartite ATP-independent periplasmic (TRAP) transport system.</text>
</comment>
<feature type="domain" description="TRAP C4-dicarboxylate transport system permease DctM subunit" evidence="8">
    <location>
        <begin position="6"/>
        <end position="417"/>
    </location>
</feature>
<keyword evidence="4 7" id="KW-0812">Transmembrane</keyword>
<evidence type="ECO:0000313" key="10">
    <source>
        <dbReference type="Proteomes" id="UP001229244"/>
    </source>
</evidence>
<evidence type="ECO:0000313" key="9">
    <source>
        <dbReference type="EMBL" id="MDQ0315052.1"/>
    </source>
</evidence>
<dbReference type="NCBIfam" id="TIGR00786">
    <property type="entry name" value="dctM"/>
    <property type="match status" value="1"/>
</dbReference>